<dbReference type="PROSITE" id="PS00107">
    <property type="entry name" value="PROTEIN_KINASE_ATP"/>
    <property type="match status" value="1"/>
</dbReference>
<evidence type="ECO:0000313" key="2">
    <source>
        <dbReference type="EMBL" id="MDI3235473.1"/>
    </source>
</evidence>
<evidence type="ECO:0000313" key="3">
    <source>
        <dbReference type="Proteomes" id="UP001243286"/>
    </source>
</evidence>
<dbReference type="InterPro" id="IPR052396">
    <property type="entry name" value="Meiotic_Drive_Suppr_Kinase"/>
</dbReference>
<feature type="binding site" evidence="1">
    <location>
        <position position="52"/>
    </location>
    <ligand>
        <name>ATP</name>
        <dbReference type="ChEBI" id="CHEBI:30616"/>
    </ligand>
</feature>
<dbReference type="GO" id="GO:0004674">
    <property type="term" value="F:protein serine/threonine kinase activity"/>
    <property type="evidence" value="ECO:0007669"/>
    <property type="project" value="UniProtKB-KW"/>
</dbReference>
<dbReference type="SUPFAM" id="SSF56112">
    <property type="entry name" value="Protein kinase-like (PK-like)"/>
    <property type="match status" value="1"/>
</dbReference>
<protein>
    <submittedName>
        <fullName evidence="2">Serine/threonine protein kinase</fullName>
    </submittedName>
</protein>
<sequence>MKTDSELAFAIHLTEIEEGYTVTAHPDELDWIGTGRSAFVFRVRETDRVIKKFFPSHRHLAAIEGSIYEQLSPFATYAEQYEYGTDYLVIEYIEGQTLFECLISGTLITDDVIQTVDRALAEARSVGLNPSDIHLRNILLTPTGTRIIDVARFRQTDPCAQWDDLKRAYHYFYAKAYFPKRFSESFLNTIADVYKGRLFESMRKTG</sequence>
<dbReference type="InterPro" id="IPR017441">
    <property type="entry name" value="Protein_kinase_ATP_BS"/>
</dbReference>
<keyword evidence="2" id="KW-0808">Transferase</keyword>
<comment type="caution">
    <text evidence="2">The sequence shown here is derived from an EMBL/GenBank/DDBJ whole genome shotgun (WGS) entry which is preliminary data.</text>
</comment>
<name>A0ABT6R3U0_9BACL</name>
<keyword evidence="2" id="KW-0418">Kinase</keyword>
<gene>
    <name evidence="2" type="ORF">QK289_10670</name>
</gene>
<accession>A0ABT6R3U0</accession>
<keyword evidence="2" id="KW-0723">Serine/threonine-protein kinase</keyword>
<proteinExistence type="predicted"/>
<dbReference type="PANTHER" id="PTHR37171">
    <property type="entry name" value="SERINE/THREONINE-PROTEIN KINASE YRZF-RELATED"/>
    <property type="match status" value="1"/>
</dbReference>
<evidence type="ECO:0000256" key="1">
    <source>
        <dbReference type="PROSITE-ProRule" id="PRU10141"/>
    </source>
</evidence>
<dbReference type="PANTHER" id="PTHR37171:SF1">
    <property type="entry name" value="SERINE_THREONINE-PROTEIN KINASE YRZF-RELATED"/>
    <property type="match status" value="1"/>
</dbReference>
<dbReference type="Proteomes" id="UP001243286">
    <property type="component" value="Unassembled WGS sequence"/>
</dbReference>
<dbReference type="EMBL" id="JASBQV010000016">
    <property type="protein sequence ID" value="MDI3235473.1"/>
    <property type="molecule type" value="Genomic_DNA"/>
</dbReference>
<keyword evidence="1" id="KW-0067">ATP-binding</keyword>
<keyword evidence="1" id="KW-0547">Nucleotide-binding</keyword>
<keyword evidence="3" id="KW-1185">Reference proteome</keyword>
<reference evidence="2 3" key="1">
    <citation type="submission" date="2023-04" db="EMBL/GenBank/DDBJ databases">
        <title>Antarctic isolates genomes.</title>
        <authorList>
            <person name="Dimov S.G."/>
        </authorList>
    </citation>
    <scope>NUCLEOTIDE SEQUENCE [LARGE SCALE GENOMIC DNA]</scope>
    <source>
        <strain evidence="2 3">AL19</strain>
    </source>
</reference>
<dbReference type="InterPro" id="IPR011009">
    <property type="entry name" value="Kinase-like_dom_sf"/>
</dbReference>
<organism evidence="2 3">
    <name type="scientific">Exiguobacterium antarcticum</name>
    <dbReference type="NCBI Taxonomy" id="132920"/>
    <lineage>
        <taxon>Bacteria</taxon>
        <taxon>Bacillati</taxon>
        <taxon>Bacillota</taxon>
        <taxon>Bacilli</taxon>
        <taxon>Bacillales</taxon>
        <taxon>Bacillales Family XII. Incertae Sedis</taxon>
        <taxon>Exiguobacterium</taxon>
    </lineage>
</organism>
<dbReference type="RefSeq" id="WP_026830791.1">
    <property type="nucleotide sequence ID" value="NZ_JASBQV010000016.1"/>
</dbReference>